<dbReference type="PANTHER" id="PTHR21235">
    <property type="entry name" value="IMIDAZOLE GLYCEROL PHOSPHATE SYNTHASE SUBUNIT HISF/H IGP SYNTHASE SUBUNIT HISF/H"/>
    <property type="match status" value="1"/>
</dbReference>
<dbReference type="NCBIfam" id="TIGR00735">
    <property type="entry name" value="hisF"/>
    <property type="match status" value="1"/>
</dbReference>
<dbReference type="InterPro" id="IPR013785">
    <property type="entry name" value="Aldolase_TIM"/>
</dbReference>
<comment type="subunit">
    <text evidence="7">Heterodimer of HisH and HisF.</text>
</comment>
<keyword evidence="10" id="KW-1185">Reference proteome</keyword>
<comment type="pathway">
    <text evidence="1 7">Amino-acid biosynthesis; L-histidine biosynthesis; L-histidine from 5-phospho-alpha-D-ribose 1-diphosphate: step 5/9.</text>
</comment>
<sequence length="252" mass="26998">MDTKRIIVCLDTRHGELVKGVHFKDIQEIGDPAEYASLYEDQGADELVFLDIAATPEGKPTFLSAVESVCDRISIPLTVGGGIRTVSDAEAALDAGATKVSIGTAAVENHRLIEEVSAKFGKKGLVSAIDANRTSEDKWEVYVSGGRKPTGIEMVDWAKEVESRGAGEILYTGVHTDGTQEGYDLEGTRAIVEAVEVPVIASGGAGNLKHIEEAFTKGKADAALAASIFHYGTYTVREVKEYLQERGISVRL</sequence>
<comment type="caution">
    <text evidence="9">The sequence shown here is derived from an EMBL/GenBank/DDBJ whole genome shotgun (WGS) entry which is preliminary data.</text>
</comment>
<accession>A0A133VNL9</accession>
<dbReference type="InterPro" id="IPR004651">
    <property type="entry name" value="HisF"/>
</dbReference>
<reference evidence="9 10" key="1">
    <citation type="journal article" date="2016" name="Sci. Rep.">
        <title>Metabolic traits of an uncultured archaeal lineage -MSBL1- from brine pools of the Red Sea.</title>
        <authorList>
            <person name="Mwirichia R."/>
            <person name="Alam I."/>
            <person name="Rashid M."/>
            <person name="Vinu M."/>
            <person name="Ba-Alawi W."/>
            <person name="Anthony Kamau A."/>
            <person name="Kamanda Ngugi D."/>
            <person name="Goker M."/>
            <person name="Klenk H.P."/>
            <person name="Bajic V."/>
            <person name="Stingl U."/>
        </authorList>
    </citation>
    <scope>NUCLEOTIDE SEQUENCE [LARGE SCALE GENOMIC DNA]</scope>
    <source>
        <strain evidence="9">SCGC-AAA385D11</strain>
    </source>
</reference>
<comment type="catalytic activity">
    <reaction evidence="6 7">
        <text>5-[(5-phospho-1-deoxy-D-ribulos-1-ylimino)methylamino]-1-(5-phospho-beta-D-ribosyl)imidazole-4-carboxamide + L-glutamine = D-erythro-1-(imidazol-4-yl)glycerol 3-phosphate + 5-amino-1-(5-phospho-beta-D-ribosyl)imidazole-4-carboxamide + L-glutamate + H(+)</text>
        <dbReference type="Rhea" id="RHEA:24793"/>
        <dbReference type="ChEBI" id="CHEBI:15378"/>
        <dbReference type="ChEBI" id="CHEBI:29985"/>
        <dbReference type="ChEBI" id="CHEBI:58278"/>
        <dbReference type="ChEBI" id="CHEBI:58359"/>
        <dbReference type="ChEBI" id="CHEBI:58475"/>
        <dbReference type="ChEBI" id="CHEBI:58525"/>
        <dbReference type="EC" id="4.3.2.10"/>
    </reaction>
</comment>
<evidence type="ECO:0000256" key="5">
    <source>
        <dbReference type="ARBA" id="ARBA00023239"/>
    </source>
</evidence>
<dbReference type="PANTHER" id="PTHR21235:SF2">
    <property type="entry name" value="IMIDAZOLE GLYCEROL PHOSPHATE SYNTHASE HISHF"/>
    <property type="match status" value="1"/>
</dbReference>
<evidence type="ECO:0000256" key="3">
    <source>
        <dbReference type="ARBA" id="ARBA00022605"/>
    </source>
</evidence>
<gene>
    <name evidence="7" type="primary">hisF</name>
    <name evidence="9" type="ORF">AKJ58_01210</name>
</gene>
<dbReference type="GO" id="GO:0000105">
    <property type="term" value="P:L-histidine biosynthetic process"/>
    <property type="evidence" value="ECO:0007669"/>
    <property type="project" value="UniProtKB-UniRule"/>
</dbReference>
<dbReference type="InterPro" id="IPR011060">
    <property type="entry name" value="RibuloseP-bd_barrel"/>
</dbReference>
<keyword evidence="3 7" id="KW-0028">Amino-acid biosynthesis</keyword>
<dbReference type="PATRIC" id="fig|1698286.3.peg.114"/>
<evidence type="ECO:0000256" key="1">
    <source>
        <dbReference type="ARBA" id="ARBA00005091"/>
    </source>
</evidence>
<dbReference type="AlphaFoldDB" id="A0A133VNL9"/>
<evidence type="ECO:0000256" key="8">
    <source>
        <dbReference type="RuleBase" id="RU003657"/>
    </source>
</evidence>
<dbReference type="CDD" id="cd04731">
    <property type="entry name" value="HisF"/>
    <property type="match status" value="1"/>
</dbReference>
<evidence type="ECO:0000256" key="2">
    <source>
        <dbReference type="ARBA" id="ARBA00022490"/>
    </source>
</evidence>
<dbReference type="HAMAP" id="MF_01013">
    <property type="entry name" value="HisF"/>
    <property type="match status" value="1"/>
</dbReference>
<name>A0A133VNL9_9EURY</name>
<evidence type="ECO:0000256" key="4">
    <source>
        <dbReference type="ARBA" id="ARBA00023102"/>
    </source>
</evidence>
<feature type="active site" evidence="7">
    <location>
        <position position="11"/>
    </location>
</feature>
<dbReference type="Gene3D" id="3.20.20.70">
    <property type="entry name" value="Aldolase class I"/>
    <property type="match status" value="1"/>
</dbReference>
<comment type="subcellular location">
    <subcellularLocation>
        <location evidence="7">Cytoplasm</location>
    </subcellularLocation>
</comment>
<dbReference type="UniPathway" id="UPA00031">
    <property type="reaction ID" value="UER00010"/>
</dbReference>
<feature type="active site" evidence="7">
    <location>
        <position position="130"/>
    </location>
</feature>
<dbReference type="Proteomes" id="UP000070256">
    <property type="component" value="Unassembled WGS sequence"/>
</dbReference>
<evidence type="ECO:0000256" key="7">
    <source>
        <dbReference type="HAMAP-Rule" id="MF_01013"/>
    </source>
</evidence>
<evidence type="ECO:0000256" key="6">
    <source>
        <dbReference type="ARBA" id="ARBA00047838"/>
    </source>
</evidence>
<dbReference type="GO" id="GO:0000107">
    <property type="term" value="F:imidazoleglycerol-phosphate synthase activity"/>
    <property type="evidence" value="ECO:0007669"/>
    <property type="project" value="UniProtKB-UniRule"/>
</dbReference>
<protein>
    <recommendedName>
        <fullName evidence="7">Imidazole glycerol phosphate synthase subunit HisF</fullName>
        <ecNumber evidence="7">4.3.2.10</ecNumber>
    </recommendedName>
    <alternativeName>
        <fullName evidence="7">IGP synthase cyclase subunit</fullName>
    </alternativeName>
    <alternativeName>
        <fullName evidence="7">IGP synthase subunit HisF</fullName>
    </alternativeName>
    <alternativeName>
        <fullName evidence="7">ImGP synthase subunit HisF</fullName>
        <shortName evidence="7">IGPS subunit HisF</shortName>
    </alternativeName>
</protein>
<dbReference type="SUPFAM" id="SSF51366">
    <property type="entry name" value="Ribulose-phoshate binding barrel"/>
    <property type="match status" value="1"/>
</dbReference>
<dbReference type="EMBL" id="LHYK01000017">
    <property type="protein sequence ID" value="KXB08013.1"/>
    <property type="molecule type" value="Genomic_DNA"/>
</dbReference>
<keyword evidence="2 7" id="KW-0963">Cytoplasm</keyword>
<organism evidence="9 10">
    <name type="scientific">candidate division MSBL1 archaeon SCGC-AAA385D11</name>
    <dbReference type="NCBI Taxonomy" id="1698286"/>
    <lineage>
        <taxon>Archaea</taxon>
        <taxon>Methanobacteriati</taxon>
        <taxon>Methanobacteriota</taxon>
        <taxon>candidate division MSBL1</taxon>
    </lineage>
</organism>
<keyword evidence="5 7" id="KW-0456">Lyase</keyword>
<evidence type="ECO:0000313" key="9">
    <source>
        <dbReference type="EMBL" id="KXB08013.1"/>
    </source>
</evidence>
<dbReference type="EC" id="4.3.2.10" evidence="7"/>
<dbReference type="GO" id="GO:0005737">
    <property type="term" value="C:cytoplasm"/>
    <property type="evidence" value="ECO:0007669"/>
    <property type="project" value="UniProtKB-SubCell"/>
</dbReference>
<comment type="function">
    <text evidence="7">IGPS catalyzes the conversion of PRFAR and glutamine to IGP, AICAR and glutamate. The HisF subunit catalyzes the cyclization activity that produces IGP and AICAR from PRFAR using the ammonia provided by the HisH subunit.</text>
</comment>
<dbReference type="InterPro" id="IPR050064">
    <property type="entry name" value="IGPS_HisA/HisF"/>
</dbReference>
<dbReference type="Pfam" id="PF00977">
    <property type="entry name" value="His_biosynth"/>
    <property type="match status" value="1"/>
</dbReference>
<proteinExistence type="inferred from homology"/>
<evidence type="ECO:0000313" key="10">
    <source>
        <dbReference type="Proteomes" id="UP000070256"/>
    </source>
</evidence>
<dbReference type="GO" id="GO:0016829">
    <property type="term" value="F:lyase activity"/>
    <property type="evidence" value="ECO:0007669"/>
    <property type="project" value="UniProtKB-KW"/>
</dbReference>
<comment type="similarity">
    <text evidence="7 8">Belongs to the HisA/HisF family.</text>
</comment>
<dbReference type="InterPro" id="IPR006062">
    <property type="entry name" value="His_biosynth"/>
</dbReference>
<keyword evidence="4 7" id="KW-0368">Histidine biosynthesis</keyword>